<protein>
    <submittedName>
        <fullName evidence="7">tRNA m5U54 methyltransferase</fullName>
        <ecNumber evidence="7">2.1.1.35</ecNumber>
    </submittedName>
</protein>
<gene>
    <name evidence="7" type="primary">trmA</name>
    <name evidence="7" type="ORF">CPIN18021_0162</name>
</gene>
<dbReference type="FunFam" id="3.40.50.150:FF:000012">
    <property type="entry name" value="tRNA/tmRNA (uracil-C(5))-methyltransferase"/>
    <property type="match status" value="1"/>
</dbReference>
<dbReference type="InterPro" id="IPR029063">
    <property type="entry name" value="SAM-dependent_MTases_sf"/>
</dbReference>
<keyword evidence="4" id="KW-0819">tRNA processing</keyword>
<feature type="active site" description="Nucleophile" evidence="5">
    <location>
        <position position="323"/>
    </location>
</feature>
<dbReference type="PANTHER" id="PTHR47790">
    <property type="entry name" value="TRNA/TMRNA (URACIL-C(5))-METHYLTRANSFERASE"/>
    <property type="match status" value="1"/>
</dbReference>
<evidence type="ECO:0000313" key="8">
    <source>
        <dbReference type="Proteomes" id="UP000190868"/>
    </source>
</evidence>
<keyword evidence="8" id="KW-1185">Reference proteome</keyword>
<dbReference type="Gene3D" id="3.40.50.150">
    <property type="entry name" value="Vaccinia Virus protein VP39"/>
    <property type="match status" value="1"/>
</dbReference>
<dbReference type="Pfam" id="PF05958">
    <property type="entry name" value="tRNA_U5-meth_tr"/>
    <property type="match status" value="1"/>
</dbReference>
<feature type="binding site" evidence="5">
    <location>
        <position position="298"/>
    </location>
    <ligand>
        <name>S-adenosyl-L-methionine</name>
        <dbReference type="ChEBI" id="CHEBI:59789"/>
    </ligand>
</feature>
<dbReference type="InterPro" id="IPR010280">
    <property type="entry name" value="U5_MeTrfase_fam"/>
</dbReference>
<proteinExistence type="inferred from homology"/>
<keyword evidence="3 5" id="KW-0949">S-adenosyl-L-methionine</keyword>
<dbReference type="GO" id="GO:0000049">
    <property type="term" value="F:tRNA binding"/>
    <property type="evidence" value="ECO:0007669"/>
    <property type="project" value="TreeGrafter"/>
</dbReference>
<feature type="binding site" evidence="5">
    <location>
        <position position="190"/>
    </location>
    <ligand>
        <name>S-adenosyl-L-methionine</name>
        <dbReference type="ChEBI" id="CHEBI:59789"/>
    </ligand>
</feature>
<name>A0A1S6U5Q2_9BACT</name>
<dbReference type="SUPFAM" id="SSF53335">
    <property type="entry name" value="S-adenosyl-L-methionine-dependent methyltransferases"/>
    <property type="match status" value="1"/>
</dbReference>
<dbReference type="EMBL" id="CP017258">
    <property type="protein sequence ID" value="AQW87022.1"/>
    <property type="molecule type" value="Genomic_DNA"/>
</dbReference>
<dbReference type="InterPro" id="IPR030390">
    <property type="entry name" value="MeTrfase_TrmA_AS"/>
</dbReference>
<evidence type="ECO:0000256" key="6">
    <source>
        <dbReference type="PROSITE-ProRule" id="PRU10015"/>
    </source>
</evidence>
<dbReference type="GO" id="GO:0032259">
    <property type="term" value="P:methylation"/>
    <property type="evidence" value="ECO:0007669"/>
    <property type="project" value="UniProtKB-KW"/>
</dbReference>
<reference evidence="8" key="1">
    <citation type="submission" date="2016-09" db="EMBL/GenBank/DDBJ databases">
        <title>Comparative genomics of the Campylobacter concisus group.</title>
        <authorList>
            <person name="Miller W.G."/>
            <person name="Yee E."/>
            <person name="Chapman M.H."/>
            <person name="Huynh S."/>
            <person name="Bono J.L."/>
            <person name="On S.L.W."/>
            <person name="StLeger J."/>
            <person name="Foster G."/>
            <person name="Parker C.T."/>
        </authorList>
    </citation>
    <scope>NUCLEOTIDE SEQUENCE [LARGE SCALE GENOMIC DNA]</scope>
    <source>
        <strain evidence="8">RM18021</strain>
    </source>
</reference>
<dbReference type="EC" id="2.1.1.35" evidence="7"/>
<dbReference type="CDD" id="cd02440">
    <property type="entry name" value="AdoMet_MTases"/>
    <property type="match status" value="1"/>
</dbReference>
<feature type="binding site" evidence="5">
    <location>
        <position position="217"/>
    </location>
    <ligand>
        <name>S-adenosyl-L-methionine</name>
        <dbReference type="ChEBI" id="CHEBI:59789"/>
    </ligand>
</feature>
<sequence>MDCKYLKECGSCSLFMPYSEQIEFKKELIGSKFNQFFDGVFEFFGSNDKHYRIRSEFGIWHSQDDINYTMNSTNKSKIFIDECPKVSKPIFDIMPKLLNILRNNTHLKERLFGVEFLDVNGKILLTLLYHKKLDDDFKNVIDNLQKRLDVFVIARSKGKKISNSDISLVEKLIINNKEYKFTFSENAFVQPNKQVNQKMIEWALSCVDSADDLLELYCGHGNFTIPISFAFNRVLATEINKSSIANAIKNCELNGVDNIKFVRLSADELMQAFAKEREFFRLKEVDLFDYNFTHIFVDPPRAGLEMSVINFIKNYENIIYVSCNPDTLFLNLQELCKTHTVERFAIFDQFANTHHIECGVLLKERKNI</sequence>
<dbReference type="GO" id="GO:0019843">
    <property type="term" value="F:rRNA binding"/>
    <property type="evidence" value="ECO:0007669"/>
    <property type="project" value="TreeGrafter"/>
</dbReference>
<dbReference type="GO" id="GO:0005829">
    <property type="term" value="C:cytosol"/>
    <property type="evidence" value="ECO:0007669"/>
    <property type="project" value="TreeGrafter"/>
</dbReference>
<dbReference type="NCBIfam" id="TIGR02143">
    <property type="entry name" value="trmA_only"/>
    <property type="match status" value="1"/>
</dbReference>
<dbReference type="PANTHER" id="PTHR47790:SF2">
    <property type="entry name" value="TRNA_TMRNA (URACIL-C(5))-METHYLTRANSFERASE"/>
    <property type="match status" value="1"/>
</dbReference>
<comment type="similarity">
    <text evidence="5">Belongs to the class I-like SAM-binding methyltransferase superfamily. RNA M5U methyltransferase family.</text>
</comment>
<dbReference type="Gene3D" id="2.40.50.1070">
    <property type="match status" value="1"/>
</dbReference>
<dbReference type="PROSITE" id="PS51687">
    <property type="entry name" value="SAM_MT_RNA_M5U"/>
    <property type="match status" value="1"/>
</dbReference>
<dbReference type="InterPro" id="IPR011869">
    <property type="entry name" value="TrmA_MeTrfase"/>
</dbReference>
<dbReference type="Proteomes" id="UP000190868">
    <property type="component" value="Chromosome"/>
</dbReference>
<dbReference type="GO" id="GO:0008033">
    <property type="term" value="P:tRNA processing"/>
    <property type="evidence" value="ECO:0007669"/>
    <property type="project" value="UniProtKB-KW"/>
</dbReference>
<feature type="active site" evidence="6">
    <location>
        <position position="323"/>
    </location>
</feature>
<dbReference type="HAMAP" id="MF_01011">
    <property type="entry name" value="RNA_methyltr_TrmA"/>
    <property type="match status" value="1"/>
</dbReference>
<evidence type="ECO:0000256" key="1">
    <source>
        <dbReference type="ARBA" id="ARBA00022603"/>
    </source>
</evidence>
<evidence type="ECO:0000256" key="2">
    <source>
        <dbReference type="ARBA" id="ARBA00022679"/>
    </source>
</evidence>
<organism evidence="7 8">
    <name type="scientific">Campylobacter pinnipediorum subsp. caledonicus</name>
    <dbReference type="NCBI Taxonomy" id="1874362"/>
    <lineage>
        <taxon>Bacteria</taxon>
        <taxon>Pseudomonadati</taxon>
        <taxon>Campylobacterota</taxon>
        <taxon>Epsilonproteobacteria</taxon>
        <taxon>Campylobacterales</taxon>
        <taxon>Campylobacteraceae</taxon>
        <taxon>Campylobacter</taxon>
    </lineage>
</organism>
<keyword evidence="1 5" id="KW-0489">Methyltransferase</keyword>
<evidence type="ECO:0000313" key="7">
    <source>
        <dbReference type="EMBL" id="AQW87022.1"/>
    </source>
</evidence>
<accession>A0A1S6U5Q2</accession>
<keyword evidence="2 5" id="KW-0808">Transferase</keyword>
<dbReference type="PROSITE" id="PS01230">
    <property type="entry name" value="TRMA_1"/>
    <property type="match status" value="1"/>
</dbReference>
<dbReference type="AlphaFoldDB" id="A0A1S6U5Q2"/>
<dbReference type="GO" id="GO:0030697">
    <property type="term" value="F:tRNA (uracil(54)-C5)-methyltransferase activity, S-adenosyl methionine-dependent"/>
    <property type="evidence" value="ECO:0007669"/>
    <property type="project" value="UniProtKB-EC"/>
</dbReference>
<feature type="binding site" evidence="5">
    <location>
        <position position="238"/>
    </location>
    <ligand>
        <name>S-adenosyl-L-methionine</name>
        <dbReference type="ChEBI" id="CHEBI:59789"/>
    </ligand>
</feature>
<evidence type="ECO:0000256" key="5">
    <source>
        <dbReference type="PROSITE-ProRule" id="PRU01024"/>
    </source>
</evidence>
<evidence type="ECO:0000256" key="3">
    <source>
        <dbReference type="ARBA" id="ARBA00022691"/>
    </source>
</evidence>
<evidence type="ECO:0000256" key="4">
    <source>
        <dbReference type="ARBA" id="ARBA00022694"/>
    </source>
</evidence>